<comment type="caution">
    <text evidence="1">The sequence shown here is derived from an EMBL/GenBank/DDBJ whole genome shotgun (WGS) entry which is preliminary data.</text>
</comment>
<dbReference type="RefSeq" id="WP_105072073.1">
    <property type="nucleotide sequence ID" value="NZ_MTPW01000001.1"/>
</dbReference>
<dbReference type="AlphaFoldDB" id="A0A2S7UDK4"/>
<proteinExistence type="predicted"/>
<dbReference type="Proteomes" id="UP000239747">
    <property type="component" value="Unassembled WGS sequence"/>
</dbReference>
<gene>
    <name evidence="1" type="ORF">BST92_14280</name>
</gene>
<evidence type="ECO:0000313" key="2">
    <source>
        <dbReference type="Proteomes" id="UP000239747"/>
    </source>
</evidence>
<sequence length="194" mass="23119">MSIIGTNLMFVLIKVVSENNADEVKLYLSSSNFFSKEFNLTDFKKNELTLIGIENREKLISELNNYLNCYIDIEKLENGKLDFWSDQTQIGEFIVDKFEEKTTNFDKSDWIESYEYLLNEYFKKEEISSKEIRLNNGFISKLENFIEQERIKNEQKSEFFKTDSIKLNSIKEKSDLIDKFENIKNQYLSELRKI</sequence>
<name>A0A2S7UDK4_9FLAO</name>
<organism evidence="1 2">
    <name type="scientific">Nonlabens arenilitoris</name>
    <dbReference type="NCBI Taxonomy" id="1217969"/>
    <lineage>
        <taxon>Bacteria</taxon>
        <taxon>Pseudomonadati</taxon>
        <taxon>Bacteroidota</taxon>
        <taxon>Flavobacteriia</taxon>
        <taxon>Flavobacteriales</taxon>
        <taxon>Flavobacteriaceae</taxon>
        <taxon>Nonlabens</taxon>
    </lineage>
</organism>
<dbReference type="EMBL" id="MTPW01000001">
    <property type="protein sequence ID" value="PQJ33018.1"/>
    <property type="molecule type" value="Genomic_DNA"/>
</dbReference>
<keyword evidence="2" id="KW-1185">Reference proteome</keyword>
<dbReference type="OrthoDB" id="1440424at2"/>
<reference evidence="1 2" key="1">
    <citation type="submission" date="2017-01" db="EMBL/GenBank/DDBJ databases">
        <title>Trade-off between light-utilization and light-protection in marine flavobacteria.</title>
        <authorList>
            <person name="Kumagai Y."/>
            <person name="Yoshizawa S."/>
            <person name="Kogure K."/>
            <person name="Iwasaki W."/>
        </authorList>
    </citation>
    <scope>NUCLEOTIDE SEQUENCE [LARGE SCALE GENOMIC DNA]</scope>
    <source>
        <strain evidence="1 2">KCTC 32109</strain>
    </source>
</reference>
<protein>
    <submittedName>
        <fullName evidence="1">Uncharacterized protein</fullName>
    </submittedName>
</protein>
<accession>A0A2S7UDK4</accession>
<evidence type="ECO:0000313" key="1">
    <source>
        <dbReference type="EMBL" id="PQJ33018.1"/>
    </source>
</evidence>